<sequence>MKNYRALFLCIFMSILILIIPTGKIFAVISDQSPKLVKYTTVKAKVLKIKYDDTNTPLKKDRSNIAKRQEFELIIEEGKHKGEQYTLKNTIEAVDVYNIKVKEGQYILVNINEDNGGKITGMQLFDLYREDTIYKLLVIFFVAIIIIGGKKGLKSVATLVLTGVVICKVFLPAILQGYNPILMTIIASIIIVCISMIGLNGINKKTSASIIGTVLGVMSAGIIAIIAGNHANLTGLANEDAQMLAYLPQSIHLNFKEILFSGIIIGALGAVMDVSISIVSSMTEIIEIKPEISVKEYIKAGMNIGKDIMGTMSNTLILAYAGETIQLLLVFMAANTSLKEILNLDVIVSEIVKALAGSIGLVFTIPLTVLVCVIVLRNADVGEFKKYFFINKVGN</sequence>
<organism evidence="2 3">
    <name type="scientific">Clostridium neuense</name>
    <dbReference type="NCBI Taxonomy" id="1728934"/>
    <lineage>
        <taxon>Bacteria</taxon>
        <taxon>Bacillati</taxon>
        <taxon>Bacillota</taxon>
        <taxon>Clostridia</taxon>
        <taxon>Eubacteriales</taxon>
        <taxon>Clostridiaceae</taxon>
        <taxon>Clostridium</taxon>
    </lineage>
</organism>
<reference evidence="2 3" key="1">
    <citation type="submission" date="2024-11" db="EMBL/GenBank/DDBJ databases">
        <authorList>
            <person name="Heng Y.C."/>
            <person name="Lim A.C.H."/>
            <person name="Lee J.K.Y."/>
            <person name="Kittelmann S."/>
        </authorList>
    </citation>
    <scope>NUCLEOTIDE SEQUENCE [LARGE SCALE GENOMIC DNA]</scope>
    <source>
        <strain evidence="2 3">WILCCON 0114</strain>
    </source>
</reference>
<feature type="transmembrane region" description="Helical" evidence="1">
    <location>
        <begin position="209"/>
        <end position="228"/>
    </location>
</feature>
<keyword evidence="1" id="KW-0812">Transmembrane</keyword>
<keyword evidence="1" id="KW-1133">Transmembrane helix</keyword>
<keyword evidence="3" id="KW-1185">Reference proteome</keyword>
<feature type="transmembrane region" description="Helical" evidence="1">
    <location>
        <begin position="354"/>
        <end position="376"/>
    </location>
</feature>
<feature type="transmembrane region" description="Helical" evidence="1">
    <location>
        <begin position="316"/>
        <end position="334"/>
    </location>
</feature>
<evidence type="ECO:0000256" key="1">
    <source>
        <dbReference type="SAM" id="Phobius"/>
    </source>
</evidence>
<gene>
    <name evidence="2" type="ORF">ACJDT4_02445</name>
</gene>
<dbReference type="PANTHER" id="PTHR41771">
    <property type="entry name" value="MEMBRANE PROTEIN-RELATED"/>
    <property type="match status" value="1"/>
</dbReference>
<comment type="caution">
    <text evidence="2">The sequence shown here is derived from an EMBL/GenBank/DDBJ whole genome shotgun (WGS) entry which is preliminary data.</text>
</comment>
<evidence type="ECO:0000313" key="3">
    <source>
        <dbReference type="Proteomes" id="UP001623592"/>
    </source>
</evidence>
<feature type="transmembrane region" description="Helical" evidence="1">
    <location>
        <begin position="132"/>
        <end position="149"/>
    </location>
</feature>
<feature type="transmembrane region" description="Helical" evidence="1">
    <location>
        <begin position="181"/>
        <end position="202"/>
    </location>
</feature>
<dbReference type="PANTHER" id="PTHR41771:SF1">
    <property type="entry name" value="MEMBRANE PROTEIN"/>
    <property type="match status" value="1"/>
</dbReference>
<evidence type="ECO:0000313" key="2">
    <source>
        <dbReference type="EMBL" id="MFL0249266.1"/>
    </source>
</evidence>
<dbReference type="EMBL" id="JBJIAA010000002">
    <property type="protein sequence ID" value="MFL0249266.1"/>
    <property type="molecule type" value="Genomic_DNA"/>
</dbReference>
<feature type="transmembrane region" description="Helical" evidence="1">
    <location>
        <begin position="258"/>
        <end position="279"/>
    </location>
</feature>
<dbReference type="InterPro" id="IPR012507">
    <property type="entry name" value="YibE_F"/>
</dbReference>
<keyword evidence="1" id="KW-0472">Membrane</keyword>
<proteinExistence type="predicted"/>
<protein>
    <submittedName>
        <fullName evidence="2">YibE/F family protein</fullName>
    </submittedName>
</protein>
<dbReference type="Proteomes" id="UP001623592">
    <property type="component" value="Unassembled WGS sequence"/>
</dbReference>
<feature type="transmembrane region" description="Helical" evidence="1">
    <location>
        <begin position="156"/>
        <end position="175"/>
    </location>
</feature>
<dbReference type="RefSeq" id="WP_406785939.1">
    <property type="nucleotide sequence ID" value="NZ_JBJIAA010000002.1"/>
</dbReference>
<accession>A0ABW8TAU2</accession>
<dbReference type="Pfam" id="PF07907">
    <property type="entry name" value="YibE_F"/>
    <property type="match status" value="1"/>
</dbReference>
<name>A0ABW8TAU2_9CLOT</name>